<evidence type="ECO:0000313" key="1">
    <source>
        <dbReference type="EMBL" id="KAI4859060.1"/>
    </source>
</evidence>
<proteinExistence type="predicted"/>
<evidence type="ECO:0000313" key="2">
    <source>
        <dbReference type="Proteomes" id="UP001497700"/>
    </source>
</evidence>
<organism evidence="1 2">
    <name type="scientific">Hypoxylon rubiginosum</name>
    <dbReference type="NCBI Taxonomy" id="110542"/>
    <lineage>
        <taxon>Eukaryota</taxon>
        <taxon>Fungi</taxon>
        <taxon>Dikarya</taxon>
        <taxon>Ascomycota</taxon>
        <taxon>Pezizomycotina</taxon>
        <taxon>Sordariomycetes</taxon>
        <taxon>Xylariomycetidae</taxon>
        <taxon>Xylariales</taxon>
        <taxon>Hypoxylaceae</taxon>
        <taxon>Hypoxylon</taxon>
    </lineage>
</organism>
<comment type="caution">
    <text evidence="1">The sequence shown here is derived from an EMBL/GenBank/DDBJ whole genome shotgun (WGS) entry which is preliminary data.</text>
</comment>
<name>A0ACB9YI17_9PEZI</name>
<sequence>MAPTIVLITGANRGIGNGLLQLYLAKPNHTIITANRDPEHPSSKELTELPKAEGTSLIIVKIDATVRTDPSDAVKSLRSRGIDYIDIVIANAGIRLSGPMVRDVEADEIQKHIVVNVYGFLWLFQAFRSLLMEARAPTWVTIGSSAAYLTNMISFPNAAYAPTKLMGHWYTKTIHGEEPWLTAFPIDPGWVQTKLGGDAAPVTVEESAAGMIKVIDAATRETHSGKLWDYNGNEVPW</sequence>
<keyword evidence="2" id="KW-1185">Reference proteome</keyword>
<protein>
    <submittedName>
        <fullName evidence="1">NAD(P)-binding protein</fullName>
    </submittedName>
</protein>
<gene>
    <name evidence="1" type="ORF">F4820DRAFT_440967</name>
</gene>
<reference evidence="1 2" key="1">
    <citation type="journal article" date="2022" name="New Phytol.">
        <title>Ecological generalism drives hyperdiversity of secondary metabolite gene clusters in xylarialean endophytes.</title>
        <authorList>
            <person name="Franco M.E.E."/>
            <person name="Wisecaver J.H."/>
            <person name="Arnold A.E."/>
            <person name="Ju Y.M."/>
            <person name="Slot J.C."/>
            <person name="Ahrendt S."/>
            <person name="Moore L.P."/>
            <person name="Eastman K.E."/>
            <person name="Scott K."/>
            <person name="Konkel Z."/>
            <person name="Mondo S.J."/>
            <person name="Kuo A."/>
            <person name="Hayes R.D."/>
            <person name="Haridas S."/>
            <person name="Andreopoulos B."/>
            <person name="Riley R."/>
            <person name="LaButti K."/>
            <person name="Pangilinan J."/>
            <person name="Lipzen A."/>
            <person name="Amirebrahimi M."/>
            <person name="Yan J."/>
            <person name="Adam C."/>
            <person name="Keymanesh K."/>
            <person name="Ng V."/>
            <person name="Louie K."/>
            <person name="Northen T."/>
            <person name="Drula E."/>
            <person name="Henrissat B."/>
            <person name="Hsieh H.M."/>
            <person name="Youens-Clark K."/>
            <person name="Lutzoni F."/>
            <person name="Miadlikowska J."/>
            <person name="Eastwood D.C."/>
            <person name="Hamelin R.C."/>
            <person name="Grigoriev I.V."/>
            <person name="U'Ren J.M."/>
        </authorList>
    </citation>
    <scope>NUCLEOTIDE SEQUENCE [LARGE SCALE GENOMIC DNA]</scope>
    <source>
        <strain evidence="1 2">CBS 119005</strain>
    </source>
</reference>
<dbReference type="EMBL" id="MU393661">
    <property type="protein sequence ID" value="KAI4859060.1"/>
    <property type="molecule type" value="Genomic_DNA"/>
</dbReference>
<dbReference type="Proteomes" id="UP001497700">
    <property type="component" value="Unassembled WGS sequence"/>
</dbReference>
<accession>A0ACB9YI17</accession>